<keyword evidence="3 7" id="KW-0732">Signal</keyword>
<dbReference type="InterPro" id="IPR000242">
    <property type="entry name" value="PTP_cat"/>
</dbReference>
<name>A0A2C9LXR7_BIOGL</name>
<evidence type="ECO:0000256" key="5">
    <source>
        <dbReference type="ARBA" id="ARBA00022837"/>
    </source>
</evidence>
<dbReference type="InterPro" id="IPR006585">
    <property type="entry name" value="FTP1"/>
</dbReference>
<dbReference type="EnsemblMetazoa" id="BGLB036227-RA">
    <property type="protein sequence ID" value="BGLB036227-PA"/>
    <property type="gene ID" value="BGLB036227"/>
</dbReference>
<dbReference type="SMART" id="SM00181">
    <property type="entry name" value="EGF"/>
    <property type="match status" value="11"/>
</dbReference>
<dbReference type="InterPro" id="IPR042635">
    <property type="entry name" value="MEGF10/SREC1/2-like"/>
</dbReference>
<proteinExistence type="predicted"/>
<dbReference type="Gene3D" id="2.60.120.260">
    <property type="entry name" value="Galactose-binding domain-like"/>
    <property type="match status" value="1"/>
</dbReference>
<protein>
    <recommendedName>
        <fullName evidence="8">Tyrosine-protein phosphatase domain-containing protein</fullName>
    </recommendedName>
</protein>
<gene>
    <name evidence="9" type="primary">106066771</name>
</gene>
<dbReference type="PANTHER" id="PTHR24043:SF8">
    <property type="entry name" value="EGF-LIKE DOMAIN-CONTAINING PROTEIN"/>
    <property type="match status" value="1"/>
</dbReference>
<feature type="signal peptide" evidence="7">
    <location>
        <begin position="1"/>
        <end position="24"/>
    </location>
</feature>
<evidence type="ECO:0000256" key="2">
    <source>
        <dbReference type="ARBA" id="ARBA00022723"/>
    </source>
</evidence>
<feature type="chain" id="PRO_5012361301" description="Tyrosine-protein phosphatase domain-containing protein" evidence="7">
    <location>
        <begin position="25"/>
        <end position="1024"/>
    </location>
</feature>
<dbReference type="PROSITE" id="PS50055">
    <property type="entry name" value="TYR_PHOSPHATASE_PTP"/>
    <property type="match status" value="1"/>
</dbReference>
<evidence type="ECO:0000313" key="9">
    <source>
        <dbReference type="EnsemblMetazoa" id="BGLB036227-PA"/>
    </source>
</evidence>
<dbReference type="InterPro" id="IPR008979">
    <property type="entry name" value="Galactose-bd-like_sf"/>
</dbReference>
<sequence length="1024" mass="115190">MKDLLYKYLLALVLNCFNYGYYLADEQRQCDVGWFGSQCQYKCHCRTLCNAHGDCPGGCEPGWFGAKCQYQDLITFTKAELTSNGKEIIQLQDSYDTTCIEGTVQVDLKAIYYFTWLRAVAKYTQLVQLNVVFHNNNKQEVLCNSLKTIVIEKKYIDIQCFNNIKVRYVKLIVEGLEMCSLWISGGKNVALKQYTTQDTTYDSISNSSNAVDGNTDGVFMNRSCTHTGLLDPLPRWILTLHPAAFINRVMIYNRIDRESERLKKFTLSIYYESNRWSDRFQLNDTPTNIIIPKSVNKVKQIYVDGPQQIRHNRDVFLTLCEVETYAECEDRKWGLECDNFCKNACKDGCRQDDGECSEICPGYKDPPFCTKECGYGNWGENCNRKCSANCISPNNCHKETGHCTIGCKDGYKPPFCVEPCDPGFYGKNCTELCSTFCKDQDCYPETGLCTFCSPGYTGDNCTEDCEEGTWGDNCSNPCSTNCIINNMCDKATGECQDGCKPGYQIPDCEEQCMNGFYGTNCFESCSAFCEEKTCNHEDGTCTNCIDGFQGNHCLDKCSEGTWGDNCSNICSANCITNNQCDQITGECQDGCKPGFQTPNCEEKCFDGLHGANCSQPCSVFCEDKPCNPRDGTCTLCKDGYKGKHCLETCDFGFYGTNCSEKCSTFCKYEICYPQNGLCKSCIPGYRGGYCNEECDKGTWGDNCSKPCSTNCFMNNKCERITGKCQDGCKPGFQLPNCEEKCIEGFYGTNCSQPCSVFCEGKTCNHRDGSCTNCKEGYKGSHCLEKCKDGTWGDKCSTNCSSNCITSKKCDETTGECQDGCKPGFKMPFCEERPNKDIMNDFIQMLWEQKIDITVMLANTVENGKLKCQQYWPDKGTLLFGKIKVELLSTEKFADFSMRKLELSESSAFLYTSKLYSSHGPPETGKALRSPHCFTTTTLSCIYPFIPRDDENSHILTQFHLNTWPDQDVPASPWGLVEFYHKVSSFQTSKPIVVHSRKEVSALVKLSNVEFKIKTLGPELQTYFG</sequence>
<evidence type="ECO:0000259" key="8">
    <source>
        <dbReference type="PROSITE" id="PS50055"/>
    </source>
</evidence>
<dbReference type="GO" id="GO:0046872">
    <property type="term" value="F:metal ion binding"/>
    <property type="evidence" value="ECO:0007669"/>
    <property type="project" value="UniProtKB-KW"/>
</dbReference>
<reference evidence="9" key="1">
    <citation type="submission" date="2020-05" db="UniProtKB">
        <authorList>
            <consortium name="EnsemblMetazoa"/>
        </authorList>
    </citation>
    <scope>IDENTIFICATION</scope>
    <source>
        <strain evidence="9">BB02</strain>
    </source>
</reference>
<evidence type="ECO:0000256" key="3">
    <source>
        <dbReference type="ARBA" id="ARBA00022729"/>
    </source>
</evidence>
<dbReference type="VEuPathDB" id="VectorBase:BGLB036227"/>
<organism evidence="9 10">
    <name type="scientific">Biomphalaria glabrata</name>
    <name type="common">Bloodfluke planorb</name>
    <name type="synonym">Freshwater snail</name>
    <dbReference type="NCBI Taxonomy" id="6526"/>
    <lineage>
        <taxon>Eukaryota</taxon>
        <taxon>Metazoa</taxon>
        <taxon>Spiralia</taxon>
        <taxon>Lophotrochozoa</taxon>
        <taxon>Mollusca</taxon>
        <taxon>Gastropoda</taxon>
        <taxon>Heterobranchia</taxon>
        <taxon>Euthyneura</taxon>
        <taxon>Panpulmonata</taxon>
        <taxon>Hygrophila</taxon>
        <taxon>Lymnaeoidea</taxon>
        <taxon>Planorbidae</taxon>
        <taxon>Biomphalaria</taxon>
    </lineage>
</organism>
<dbReference type="Proteomes" id="UP000076420">
    <property type="component" value="Unassembled WGS sequence"/>
</dbReference>
<keyword evidence="5" id="KW-0106">Calcium</keyword>
<dbReference type="Pfam" id="PF00102">
    <property type="entry name" value="Y_phosphatase"/>
    <property type="match status" value="2"/>
</dbReference>
<dbReference type="SMART" id="SM00261">
    <property type="entry name" value="FU"/>
    <property type="match status" value="4"/>
</dbReference>
<dbReference type="AlphaFoldDB" id="A0A2C9LXR7"/>
<evidence type="ECO:0000256" key="4">
    <source>
        <dbReference type="ARBA" id="ARBA00022737"/>
    </source>
</evidence>
<dbReference type="CDD" id="cd00047">
    <property type="entry name" value="PTPc"/>
    <property type="match status" value="1"/>
</dbReference>
<dbReference type="InterPro" id="IPR006212">
    <property type="entry name" value="Furin_repeat"/>
</dbReference>
<dbReference type="KEGG" id="bgt:106066771"/>
<keyword evidence="4" id="KW-0677">Repeat</keyword>
<dbReference type="SUPFAM" id="SSF52799">
    <property type="entry name" value="(Phosphotyrosine protein) phosphatases II"/>
    <property type="match status" value="1"/>
</dbReference>
<evidence type="ECO:0000313" key="10">
    <source>
        <dbReference type="Proteomes" id="UP000076420"/>
    </source>
</evidence>
<dbReference type="SUPFAM" id="SSF49785">
    <property type="entry name" value="Galactose-binding domain-like"/>
    <property type="match status" value="1"/>
</dbReference>
<dbReference type="Gene3D" id="3.90.190.10">
    <property type="entry name" value="Protein tyrosine phosphatase superfamily"/>
    <property type="match status" value="1"/>
</dbReference>
<dbReference type="GO" id="GO:0004725">
    <property type="term" value="F:protein tyrosine phosphatase activity"/>
    <property type="evidence" value="ECO:0007669"/>
    <property type="project" value="InterPro"/>
</dbReference>
<dbReference type="SUPFAM" id="SSF57184">
    <property type="entry name" value="Growth factor receptor domain"/>
    <property type="match status" value="2"/>
</dbReference>
<evidence type="ECO:0000256" key="1">
    <source>
        <dbReference type="ARBA" id="ARBA00022536"/>
    </source>
</evidence>
<accession>A0A2C9LXR7</accession>
<dbReference type="InterPro" id="IPR029021">
    <property type="entry name" value="Prot-tyrosine_phosphatase-like"/>
</dbReference>
<dbReference type="InterPro" id="IPR000742">
    <property type="entry name" value="EGF"/>
</dbReference>
<dbReference type="VEuPathDB" id="VectorBase:BGLAX_045218"/>
<evidence type="ECO:0000256" key="7">
    <source>
        <dbReference type="SAM" id="SignalP"/>
    </source>
</evidence>
<dbReference type="InterPro" id="IPR009030">
    <property type="entry name" value="Growth_fac_rcpt_cys_sf"/>
</dbReference>
<feature type="domain" description="Tyrosine-protein phosphatase" evidence="8">
    <location>
        <begin position="831"/>
        <end position="994"/>
    </location>
</feature>
<keyword evidence="1" id="KW-0245">EGF-like domain</keyword>
<dbReference type="PANTHER" id="PTHR24043">
    <property type="entry name" value="SCAVENGER RECEPTOR CLASS F"/>
    <property type="match status" value="1"/>
</dbReference>
<dbReference type="SMART" id="SM00607">
    <property type="entry name" value="FTP"/>
    <property type="match status" value="1"/>
</dbReference>
<dbReference type="GO" id="GO:0005044">
    <property type="term" value="F:scavenger receptor activity"/>
    <property type="evidence" value="ECO:0007669"/>
    <property type="project" value="InterPro"/>
</dbReference>
<dbReference type="Gene3D" id="2.170.300.10">
    <property type="entry name" value="Tie2 ligand-binding domain superfamily"/>
    <property type="match status" value="3"/>
</dbReference>
<dbReference type="Pfam" id="PF22633">
    <property type="entry name" value="F5_F8_type_C_2"/>
    <property type="match status" value="1"/>
</dbReference>
<dbReference type="FunFam" id="2.170.300.10:FF:000041">
    <property type="entry name" value="Tyrosine protein kinase receptor tie-1, putative"/>
    <property type="match status" value="1"/>
</dbReference>
<keyword evidence="6" id="KW-1015">Disulfide bond</keyword>
<dbReference type="InterPro" id="IPR002049">
    <property type="entry name" value="LE_dom"/>
</dbReference>
<dbReference type="SMART" id="SM00194">
    <property type="entry name" value="PTPc"/>
    <property type="match status" value="1"/>
</dbReference>
<evidence type="ECO:0000256" key="6">
    <source>
        <dbReference type="ARBA" id="ARBA00023157"/>
    </source>
</evidence>
<dbReference type="SMART" id="SM00180">
    <property type="entry name" value="EGF_Lam"/>
    <property type="match status" value="6"/>
</dbReference>
<keyword evidence="2" id="KW-0479">Metal-binding</keyword>